<organism evidence="2 3">
    <name type="scientific">Thermosyntropha lipolytica DSM 11003</name>
    <dbReference type="NCBI Taxonomy" id="1123382"/>
    <lineage>
        <taxon>Bacteria</taxon>
        <taxon>Bacillati</taxon>
        <taxon>Bacillota</taxon>
        <taxon>Clostridia</taxon>
        <taxon>Eubacteriales</taxon>
        <taxon>Syntrophomonadaceae</taxon>
        <taxon>Thermosyntropha</taxon>
    </lineage>
</organism>
<dbReference type="STRING" id="1123382.SAMN02745221_02147"/>
<gene>
    <name evidence="2" type="ORF">SAMN02745221_02147</name>
</gene>
<dbReference type="EMBL" id="FQWY01000064">
    <property type="protein sequence ID" value="SHH31998.1"/>
    <property type="molecule type" value="Genomic_DNA"/>
</dbReference>
<dbReference type="Proteomes" id="UP000242329">
    <property type="component" value="Unassembled WGS sequence"/>
</dbReference>
<feature type="region of interest" description="Disordered" evidence="1">
    <location>
        <begin position="19"/>
        <end position="45"/>
    </location>
</feature>
<reference evidence="3" key="1">
    <citation type="submission" date="2016-11" db="EMBL/GenBank/DDBJ databases">
        <authorList>
            <person name="Varghese N."/>
            <person name="Submissions S."/>
        </authorList>
    </citation>
    <scope>NUCLEOTIDE SEQUENCE [LARGE SCALE GENOMIC DNA]</scope>
    <source>
        <strain evidence="3">DSM 11003</strain>
    </source>
</reference>
<evidence type="ECO:0000313" key="2">
    <source>
        <dbReference type="EMBL" id="SHH31998.1"/>
    </source>
</evidence>
<evidence type="ECO:0000313" key="3">
    <source>
        <dbReference type="Proteomes" id="UP000242329"/>
    </source>
</evidence>
<proteinExistence type="predicted"/>
<name>A0A1M5S0Z6_9FIRM</name>
<protein>
    <recommendedName>
        <fullName evidence="4">DUF4352 domain-containing protein</fullName>
    </recommendedName>
</protein>
<dbReference type="AlphaFoldDB" id="A0A1M5S0Z6"/>
<keyword evidence="3" id="KW-1185">Reference proteome</keyword>
<evidence type="ECO:0000256" key="1">
    <source>
        <dbReference type="SAM" id="MobiDB-lite"/>
    </source>
</evidence>
<accession>A0A1M5S0Z6</accession>
<evidence type="ECO:0008006" key="4">
    <source>
        <dbReference type="Google" id="ProtNLM"/>
    </source>
</evidence>
<sequence>MVILSSVLVAGCGPTVKDEVKKDERMTEQPEAKIDETKTKEEASLVEEDHDDSWAFYDLDIVEEWQGLKVEILAMGLGEQIESIFQDEPKDVVALKFRLENTRENGVFTVYPDQATLITSTGEQLEPDIWESDHIGGKIYEGVIKDGFVIWILQRGNVFNIDWIRVKFNAYDEEAEFASKNWRKDFDIRIDIP</sequence>
<feature type="compositionally biased region" description="Basic and acidic residues" evidence="1">
    <location>
        <begin position="19"/>
        <end position="43"/>
    </location>
</feature>